<evidence type="ECO:0000313" key="1">
    <source>
        <dbReference type="EMBL" id="QHT96071.1"/>
    </source>
</evidence>
<proteinExistence type="predicted"/>
<accession>A0A6C0IS76</accession>
<organism evidence="1">
    <name type="scientific">viral metagenome</name>
    <dbReference type="NCBI Taxonomy" id="1070528"/>
    <lineage>
        <taxon>unclassified sequences</taxon>
        <taxon>metagenomes</taxon>
        <taxon>organismal metagenomes</taxon>
    </lineage>
</organism>
<reference evidence="1" key="1">
    <citation type="journal article" date="2020" name="Nature">
        <title>Giant virus diversity and host interactions through global metagenomics.</title>
        <authorList>
            <person name="Schulz F."/>
            <person name="Roux S."/>
            <person name="Paez-Espino D."/>
            <person name="Jungbluth S."/>
            <person name="Walsh D.A."/>
            <person name="Denef V.J."/>
            <person name="McMahon K.D."/>
            <person name="Konstantinidis K.T."/>
            <person name="Eloe-Fadrosh E.A."/>
            <person name="Kyrpides N.C."/>
            <person name="Woyke T."/>
        </authorList>
    </citation>
    <scope>NUCLEOTIDE SEQUENCE</scope>
    <source>
        <strain evidence="1">GVMAG-M-3300024301-20</strain>
    </source>
</reference>
<protein>
    <submittedName>
        <fullName evidence="1">Uncharacterized protein</fullName>
    </submittedName>
</protein>
<sequence>MDTINSDNILFLTNDNLLVDNNEDIDINNLLNEFLHNDNIEFTDSIWNTNKDYTIKELLKICKYYGIDKNVKGNKCKKQEIIDTIIFFENVPENFEIVFQRNKMWTYMNELKNDIHMKQYILWD</sequence>
<name>A0A6C0IS76_9ZZZZ</name>
<dbReference type="EMBL" id="MN740251">
    <property type="protein sequence ID" value="QHT96071.1"/>
    <property type="molecule type" value="Genomic_DNA"/>
</dbReference>
<dbReference type="AlphaFoldDB" id="A0A6C0IS76"/>